<proteinExistence type="predicted"/>
<accession>A0AAN9PZZ8</accession>
<dbReference type="Proteomes" id="UP001367508">
    <property type="component" value="Unassembled WGS sequence"/>
</dbReference>
<dbReference type="EMBL" id="JAYMYQ010000008">
    <property type="protein sequence ID" value="KAK7316024.1"/>
    <property type="molecule type" value="Genomic_DNA"/>
</dbReference>
<name>A0AAN9PZZ8_CANGL</name>
<gene>
    <name evidence="1" type="ORF">VNO77_34645</name>
</gene>
<protein>
    <submittedName>
        <fullName evidence="1">Uncharacterized protein</fullName>
    </submittedName>
</protein>
<dbReference type="AlphaFoldDB" id="A0AAN9PZZ8"/>
<comment type="caution">
    <text evidence="1">The sequence shown here is derived from an EMBL/GenBank/DDBJ whole genome shotgun (WGS) entry which is preliminary data.</text>
</comment>
<organism evidence="1 2">
    <name type="scientific">Canavalia gladiata</name>
    <name type="common">Sword bean</name>
    <name type="synonym">Dolichos gladiatus</name>
    <dbReference type="NCBI Taxonomy" id="3824"/>
    <lineage>
        <taxon>Eukaryota</taxon>
        <taxon>Viridiplantae</taxon>
        <taxon>Streptophyta</taxon>
        <taxon>Embryophyta</taxon>
        <taxon>Tracheophyta</taxon>
        <taxon>Spermatophyta</taxon>
        <taxon>Magnoliopsida</taxon>
        <taxon>eudicotyledons</taxon>
        <taxon>Gunneridae</taxon>
        <taxon>Pentapetalae</taxon>
        <taxon>rosids</taxon>
        <taxon>fabids</taxon>
        <taxon>Fabales</taxon>
        <taxon>Fabaceae</taxon>
        <taxon>Papilionoideae</taxon>
        <taxon>50 kb inversion clade</taxon>
        <taxon>NPAAA clade</taxon>
        <taxon>indigoferoid/millettioid clade</taxon>
        <taxon>Phaseoleae</taxon>
        <taxon>Canavalia</taxon>
    </lineage>
</organism>
<evidence type="ECO:0000313" key="2">
    <source>
        <dbReference type="Proteomes" id="UP001367508"/>
    </source>
</evidence>
<sequence>MSFFKYCAIRSEPRKFGISFTVPDRVTLEINDRKRIMGKNPLRITRIPSGGPSEFHKLMQEAEKGSSPLTSNKKKIGVTKKLVNHKCAYHRSRFNDWHVEVFYFENFSHSQHSEPKS</sequence>
<reference evidence="1 2" key="1">
    <citation type="submission" date="2024-01" db="EMBL/GenBank/DDBJ databases">
        <title>The genomes of 5 underutilized Papilionoideae crops provide insights into root nodulation and disease resistanc.</title>
        <authorList>
            <person name="Jiang F."/>
        </authorList>
    </citation>
    <scope>NUCLEOTIDE SEQUENCE [LARGE SCALE GENOMIC DNA]</scope>
    <source>
        <strain evidence="1">LVBAO_FW01</strain>
        <tissue evidence="1">Leaves</tissue>
    </source>
</reference>
<keyword evidence="2" id="KW-1185">Reference proteome</keyword>
<evidence type="ECO:0000313" key="1">
    <source>
        <dbReference type="EMBL" id="KAK7316024.1"/>
    </source>
</evidence>